<dbReference type="PRINTS" id="PR00178">
    <property type="entry name" value="FATTYACIDBP"/>
</dbReference>
<evidence type="ECO:0000259" key="5">
    <source>
        <dbReference type="PROSITE" id="PS00214"/>
    </source>
</evidence>
<feature type="domain" description="Cytosolic fatty-acid binding proteins" evidence="5">
    <location>
        <begin position="132"/>
        <end position="149"/>
    </location>
</feature>
<name>A0A7N4V4S1_SARHA</name>
<protein>
    <submittedName>
        <fullName evidence="6">Cellular retinoic acid binding protein 1</fullName>
    </submittedName>
</protein>
<dbReference type="FunCoup" id="A0A7N4V4S1">
    <property type="interactions" value="512"/>
</dbReference>
<reference evidence="6 7" key="1">
    <citation type="journal article" date="2011" name="Proc. Natl. Acad. Sci. U.S.A.">
        <title>Genetic diversity and population structure of the endangered marsupial Sarcophilus harrisii (Tasmanian devil).</title>
        <authorList>
            <person name="Miller W."/>
            <person name="Hayes V.M."/>
            <person name="Ratan A."/>
            <person name="Petersen D.C."/>
            <person name="Wittekindt N.E."/>
            <person name="Miller J."/>
            <person name="Walenz B."/>
            <person name="Knight J."/>
            <person name="Qi J."/>
            <person name="Zhao F."/>
            <person name="Wang Q."/>
            <person name="Bedoya-Reina O.C."/>
            <person name="Katiyar N."/>
            <person name="Tomsho L.P."/>
            <person name="Kasson L.M."/>
            <person name="Hardie R.A."/>
            <person name="Woodbridge P."/>
            <person name="Tindall E.A."/>
            <person name="Bertelsen M.F."/>
            <person name="Dixon D."/>
            <person name="Pyecroft S."/>
            <person name="Helgen K.M."/>
            <person name="Lesk A.M."/>
            <person name="Pringle T.H."/>
            <person name="Patterson N."/>
            <person name="Zhang Y."/>
            <person name="Kreiss A."/>
            <person name="Woods G.M."/>
            <person name="Jones M.E."/>
            <person name="Schuster S.C."/>
        </authorList>
    </citation>
    <scope>NUCLEOTIDE SEQUENCE [LARGE SCALE GENOMIC DNA]</scope>
</reference>
<evidence type="ECO:0000313" key="6">
    <source>
        <dbReference type="Ensembl" id="ENSSHAP00000038627.1"/>
    </source>
</evidence>
<keyword evidence="7" id="KW-1185">Reference proteome</keyword>
<dbReference type="Proteomes" id="UP000007648">
    <property type="component" value="Unassembled WGS sequence"/>
</dbReference>
<dbReference type="Ensembl" id="ENSSHAT00000047697.1">
    <property type="protein sequence ID" value="ENSSHAP00000038627.1"/>
    <property type="gene ID" value="ENSSHAG00000024258.1"/>
</dbReference>
<dbReference type="Pfam" id="PF00061">
    <property type="entry name" value="Lipocalin"/>
    <property type="match status" value="1"/>
</dbReference>
<reference evidence="6" key="2">
    <citation type="submission" date="2025-08" db="UniProtKB">
        <authorList>
            <consortium name="Ensembl"/>
        </authorList>
    </citation>
    <scope>IDENTIFICATION</scope>
</reference>
<proteinExistence type="inferred from homology"/>
<organism evidence="6 7">
    <name type="scientific">Sarcophilus harrisii</name>
    <name type="common">Tasmanian devil</name>
    <name type="synonym">Sarcophilus laniarius</name>
    <dbReference type="NCBI Taxonomy" id="9305"/>
    <lineage>
        <taxon>Eukaryota</taxon>
        <taxon>Metazoa</taxon>
        <taxon>Chordata</taxon>
        <taxon>Craniata</taxon>
        <taxon>Vertebrata</taxon>
        <taxon>Euteleostomi</taxon>
        <taxon>Mammalia</taxon>
        <taxon>Metatheria</taxon>
        <taxon>Dasyuromorphia</taxon>
        <taxon>Dasyuridae</taxon>
        <taxon>Sarcophilus</taxon>
    </lineage>
</organism>
<feature type="region of interest" description="Disordered" evidence="4">
    <location>
        <begin position="41"/>
        <end position="63"/>
    </location>
</feature>
<accession>A0A7N4V4S1</accession>
<evidence type="ECO:0000256" key="1">
    <source>
        <dbReference type="ARBA" id="ARBA00008390"/>
    </source>
</evidence>
<keyword evidence="2 3" id="KW-0813">Transport</keyword>
<dbReference type="InterPro" id="IPR012674">
    <property type="entry name" value="Calycin"/>
</dbReference>
<dbReference type="InterPro" id="IPR031259">
    <property type="entry name" value="ILBP"/>
</dbReference>
<gene>
    <name evidence="6" type="primary">CRABP1</name>
</gene>
<dbReference type="PROSITE" id="PS00214">
    <property type="entry name" value="FABP"/>
    <property type="match status" value="1"/>
</dbReference>
<dbReference type="GeneTree" id="ENSGT00940000159422"/>
<evidence type="ECO:0000256" key="2">
    <source>
        <dbReference type="ARBA" id="ARBA00022448"/>
    </source>
</evidence>
<dbReference type="InterPro" id="IPR000463">
    <property type="entry name" value="Fatty_acid-bd"/>
</dbReference>
<evidence type="ECO:0000256" key="4">
    <source>
        <dbReference type="SAM" id="MobiDB-lite"/>
    </source>
</evidence>
<dbReference type="InterPro" id="IPR000566">
    <property type="entry name" value="Lipocln_cytosolic_FA-bd_dom"/>
</dbReference>
<dbReference type="PANTHER" id="PTHR11955">
    <property type="entry name" value="FATTY ACID BINDING PROTEIN"/>
    <property type="match status" value="1"/>
</dbReference>
<dbReference type="SUPFAM" id="SSF50814">
    <property type="entry name" value="Lipocalins"/>
    <property type="match status" value="1"/>
</dbReference>
<dbReference type="AlphaFoldDB" id="A0A7N4V4S1"/>
<dbReference type="FunFam" id="2.40.128.20:FF:000001">
    <property type="entry name" value="Fatty acid-binding protein, adipocyte"/>
    <property type="match status" value="1"/>
</dbReference>
<dbReference type="CDD" id="cd19460">
    <property type="entry name" value="CRABP1"/>
    <property type="match status" value="1"/>
</dbReference>
<dbReference type="InParanoid" id="A0A7N4V4S1"/>
<comment type="similarity">
    <text evidence="1 3">Belongs to the calycin superfamily. Fatty-acid binding protein (FABP) family.</text>
</comment>
<dbReference type="Gene3D" id="2.40.128.20">
    <property type="match status" value="1"/>
</dbReference>
<evidence type="ECO:0000313" key="7">
    <source>
        <dbReference type="Proteomes" id="UP000007648"/>
    </source>
</evidence>
<dbReference type="GO" id="GO:0008289">
    <property type="term" value="F:lipid binding"/>
    <property type="evidence" value="ECO:0007669"/>
    <property type="project" value="InterPro"/>
</dbReference>
<sequence>MGEISPSRAALGASRLAGDVASVPALQGQKDQTGRALLGSEWVPAPPWQGPGARERGRPLSPPLGKNLGLRKCVRGLWGASLPPWTVAAAAAARAPRTAAQGASGPVSPETPFPRPVHRPLAQPDAMPNFAGTWKMRSSENFDELLKALGVNAMLRKVAVAAASKPHVEIRQDGDQFYIKTATTVRTTEINFKVGEGFDEETVDGRKCRSLPTWENENKIYCTQTLVEGDGPKTYWTRELANDELILTFGADDVVCTRIYVRE</sequence>
<evidence type="ECO:0000256" key="3">
    <source>
        <dbReference type="RuleBase" id="RU003696"/>
    </source>
</evidence>
<reference evidence="6" key="3">
    <citation type="submission" date="2025-09" db="UniProtKB">
        <authorList>
            <consortium name="Ensembl"/>
        </authorList>
    </citation>
    <scope>IDENTIFICATION</scope>
</reference>